<comment type="caution">
    <text evidence="2">The sequence shown here is derived from an EMBL/GenBank/DDBJ whole genome shotgun (WGS) entry which is preliminary data.</text>
</comment>
<dbReference type="SUPFAM" id="SSF54593">
    <property type="entry name" value="Glyoxalase/Bleomycin resistance protein/Dihydroxybiphenyl dioxygenase"/>
    <property type="match status" value="1"/>
</dbReference>
<dbReference type="InterPro" id="IPR029068">
    <property type="entry name" value="Glyas_Bleomycin-R_OHBP_Dase"/>
</dbReference>
<dbReference type="PROSITE" id="PS51819">
    <property type="entry name" value="VOC"/>
    <property type="match status" value="1"/>
</dbReference>
<sequence>MSRQVFINLPVADIPATRAFWTKLGFAFDDNYSDDNALAMIIAPGQSAAMLLQRDFFGTFHPKPVADDSAKEVLIGIGADSRDEVDRLVDAAVAAGASEPRKAQDHGWMYGRSFDDLDDHTWEVLWMNPAGPASE</sequence>
<dbReference type="RefSeq" id="WP_179444665.1">
    <property type="nucleotide sequence ID" value="NZ_JACBZS010000001.1"/>
</dbReference>
<dbReference type="AlphaFoldDB" id="A0A7Z0D883"/>
<dbReference type="PANTHER" id="PTHR36503:SF2">
    <property type="entry name" value="BLR2408 PROTEIN"/>
    <property type="match status" value="1"/>
</dbReference>
<dbReference type="EMBL" id="JACBZS010000001">
    <property type="protein sequence ID" value="NYI70751.1"/>
    <property type="molecule type" value="Genomic_DNA"/>
</dbReference>
<evidence type="ECO:0000313" key="3">
    <source>
        <dbReference type="Proteomes" id="UP000527616"/>
    </source>
</evidence>
<dbReference type="InterPro" id="IPR004360">
    <property type="entry name" value="Glyas_Fos-R_dOase_dom"/>
</dbReference>
<organism evidence="2 3">
    <name type="scientific">Naumannella cuiyingiana</name>
    <dbReference type="NCBI Taxonomy" id="1347891"/>
    <lineage>
        <taxon>Bacteria</taxon>
        <taxon>Bacillati</taxon>
        <taxon>Actinomycetota</taxon>
        <taxon>Actinomycetes</taxon>
        <taxon>Propionibacteriales</taxon>
        <taxon>Propionibacteriaceae</taxon>
        <taxon>Naumannella</taxon>
    </lineage>
</organism>
<protein>
    <recommendedName>
        <fullName evidence="1">VOC domain-containing protein</fullName>
    </recommendedName>
</protein>
<keyword evidence="3" id="KW-1185">Reference proteome</keyword>
<dbReference type="InterPro" id="IPR037523">
    <property type="entry name" value="VOC_core"/>
</dbReference>
<dbReference type="PANTHER" id="PTHR36503">
    <property type="entry name" value="BLR2520 PROTEIN"/>
    <property type="match status" value="1"/>
</dbReference>
<gene>
    <name evidence="2" type="ORF">GGQ54_001311</name>
</gene>
<dbReference type="Gene3D" id="3.10.180.10">
    <property type="entry name" value="2,3-Dihydroxybiphenyl 1,2-Dioxygenase, domain 1"/>
    <property type="match status" value="1"/>
</dbReference>
<feature type="domain" description="VOC" evidence="1">
    <location>
        <begin position="3"/>
        <end position="127"/>
    </location>
</feature>
<reference evidence="2 3" key="1">
    <citation type="submission" date="2020-07" db="EMBL/GenBank/DDBJ databases">
        <title>Sequencing the genomes of 1000 actinobacteria strains.</title>
        <authorList>
            <person name="Klenk H.-P."/>
        </authorList>
    </citation>
    <scope>NUCLEOTIDE SEQUENCE [LARGE SCALE GENOMIC DNA]</scope>
    <source>
        <strain evidence="2 3">DSM 103164</strain>
    </source>
</reference>
<dbReference type="Pfam" id="PF00903">
    <property type="entry name" value="Glyoxalase"/>
    <property type="match status" value="1"/>
</dbReference>
<evidence type="ECO:0000313" key="2">
    <source>
        <dbReference type="EMBL" id="NYI70751.1"/>
    </source>
</evidence>
<proteinExistence type="predicted"/>
<accession>A0A7Z0D883</accession>
<dbReference type="Proteomes" id="UP000527616">
    <property type="component" value="Unassembled WGS sequence"/>
</dbReference>
<evidence type="ECO:0000259" key="1">
    <source>
        <dbReference type="PROSITE" id="PS51819"/>
    </source>
</evidence>
<name>A0A7Z0D883_9ACTN</name>